<name>A0A4P7UBA7_9ACTN</name>
<evidence type="ECO:0000313" key="7">
    <source>
        <dbReference type="Proteomes" id="UP000297025"/>
    </source>
</evidence>
<feature type="compositionally biased region" description="Polar residues" evidence="4">
    <location>
        <begin position="187"/>
        <end position="196"/>
    </location>
</feature>
<feature type="domain" description="Fibronectin type-III" evidence="5">
    <location>
        <begin position="7"/>
        <end position="101"/>
    </location>
</feature>
<dbReference type="EMBL" id="CP038462">
    <property type="protein sequence ID" value="QCC77442.1"/>
    <property type="molecule type" value="Genomic_DNA"/>
</dbReference>
<dbReference type="SUPFAM" id="SSF49265">
    <property type="entry name" value="Fibronectin type III"/>
    <property type="match status" value="1"/>
</dbReference>
<dbReference type="PROSITE" id="PS50853">
    <property type="entry name" value="FN3"/>
    <property type="match status" value="2"/>
</dbReference>
<dbReference type="CDD" id="cd00063">
    <property type="entry name" value="FN3"/>
    <property type="match status" value="2"/>
</dbReference>
<feature type="region of interest" description="Disordered" evidence="4">
    <location>
        <begin position="187"/>
        <end position="206"/>
    </location>
</feature>
<keyword evidence="2" id="KW-0378">Hydrolase</keyword>
<feature type="compositionally biased region" description="Low complexity" evidence="4">
    <location>
        <begin position="91"/>
        <end position="100"/>
    </location>
</feature>
<evidence type="ECO:0000313" key="6">
    <source>
        <dbReference type="EMBL" id="QCC77442.1"/>
    </source>
</evidence>
<keyword evidence="3" id="KW-0624">Polysaccharide degradation</keyword>
<dbReference type="Pfam" id="PF00041">
    <property type="entry name" value="fn3"/>
    <property type="match status" value="2"/>
</dbReference>
<dbReference type="Proteomes" id="UP000297025">
    <property type="component" value="Chromosome"/>
</dbReference>
<evidence type="ECO:0000259" key="5">
    <source>
        <dbReference type="PROSITE" id="PS50853"/>
    </source>
</evidence>
<organism evidence="6 7">
    <name type="scientific">Nocardioides daphniae</name>
    <dbReference type="NCBI Taxonomy" id="402297"/>
    <lineage>
        <taxon>Bacteria</taxon>
        <taxon>Bacillati</taxon>
        <taxon>Actinomycetota</taxon>
        <taxon>Actinomycetes</taxon>
        <taxon>Propionibacteriales</taxon>
        <taxon>Nocardioidaceae</taxon>
        <taxon>Nocardioides</taxon>
    </lineage>
</organism>
<dbReference type="InterPro" id="IPR003961">
    <property type="entry name" value="FN3_dom"/>
</dbReference>
<reference evidence="6 7" key="1">
    <citation type="journal article" date="2008" name="Int. J. Syst. Evol. Microbiol.">
        <title>Nocardioides daphniae sp. nov., isolated from Daphnia cucullata (Crustacea: Cladocera).</title>
        <authorList>
            <person name="Toth E.M."/>
            <person name="Keki Z."/>
            <person name="Homonnay Z.G."/>
            <person name="Borsodi A.K."/>
            <person name="Marialigeti K."/>
            <person name="Schumann P."/>
        </authorList>
    </citation>
    <scope>NUCLEOTIDE SEQUENCE [LARGE SCALE GENOMIC DNA]</scope>
    <source>
        <strain evidence="6 7">JCM 16608</strain>
    </source>
</reference>
<accession>A0A4P7UBA7</accession>
<feature type="domain" description="Fibronectin type-III" evidence="5">
    <location>
        <begin position="106"/>
        <end position="202"/>
    </location>
</feature>
<keyword evidence="2" id="KW-0326">Glycosidase</keyword>
<dbReference type="InterPro" id="IPR013783">
    <property type="entry name" value="Ig-like_fold"/>
</dbReference>
<dbReference type="GO" id="GO:0016798">
    <property type="term" value="F:hydrolase activity, acting on glycosyl bonds"/>
    <property type="evidence" value="ECO:0007669"/>
    <property type="project" value="UniProtKB-KW"/>
</dbReference>
<dbReference type="InterPro" id="IPR011050">
    <property type="entry name" value="Pectin_lyase_fold/virulence"/>
</dbReference>
<dbReference type="KEGG" id="ndp:E2C04_10085"/>
<dbReference type="Gene3D" id="2.60.40.10">
    <property type="entry name" value="Immunoglobulins"/>
    <property type="match status" value="2"/>
</dbReference>
<dbReference type="InterPro" id="IPR050964">
    <property type="entry name" value="Striated_Muscle_Regulatory"/>
</dbReference>
<keyword evidence="3" id="KW-0119">Carbohydrate metabolism</keyword>
<dbReference type="OrthoDB" id="6048299at2"/>
<dbReference type="AlphaFoldDB" id="A0A4P7UBA7"/>
<evidence type="ECO:0000256" key="4">
    <source>
        <dbReference type="SAM" id="MobiDB-lite"/>
    </source>
</evidence>
<dbReference type="PANTHER" id="PTHR13817:SF151">
    <property type="entry name" value="TITIN"/>
    <property type="match status" value="1"/>
</dbReference>
<evidence type="ECO:0000256" key="2">
    <source>
        <dbReference type="ARBA" id="ARBA00023295"/>
    </source>
</evidence>
<keyword evidence="1" id="KW-0677">Repeat</keyword>
<dbReference type="SUPFAM" id="SSF51126">
    <property type="entry name" value="Pectin lyase-like"/>
    <property type="match status" value="2"/>
</dbReference>
<dbReference type="PANTHER" id="PTHR13817">
    <property type="entry name" value="TITIN"/>
    <property type="match status" value="1"/>
</dbReference>
<evidence type="ECO:0000256" key="3">
    <source>
        <dbReference type="ARBA" id="ARBA00023326"/>
    </source>
</evidence>
<protein>
    <recommendedName>
        <fullName evidence="5">Fibronectin type-III domain-containing protein</fullName>
    </recommendedName>
</protein>
<feature type="region of interest" description="Disordered" evidence="4">
    <location>
        <begin position="87"/>
        <end position="115"/>
    </location>
</feature>
<evidence type="ECO:0000256" key="1">
    <source>
        <dbReference type="ARBA" id="ARBA00022737"/>
    </source>
</evidence>
<gene>
    <name evidence="6" type="ORF">E2C04_10085</name>
</gene>
<dbReference type="SMART" id="SM00060">
    <property type="entry name" value="FN3"/>
    <property type="match status" value="2"/>
</dbReference>
<dbReference type="GO" id="GO:0000272">
    <property type="term" value="P:polysaccharide catabolic process"/>
    <property type="evidence" value="ECO:0007669"/>
    <property type="project" value="UniProtKB-KW"/>
</dbReference>
<dbReference type="InterPro" id="IPR036116">
    <property type="entry name" value="FN3_sf"/>
</dbReference>
<sequence length="732" mass="75952">MPDTTPPPVPASLDASAGDTSVHLTWAAVSAADLAGYNVYRATWSDGPWTKLTGSTISARSYDATNLTNGSTYFFAVTSVDTTGNESAKSTAASATPAAADDTRPPPVPRDLDTTPGDTSVHLAWAAVSAADLEGYNVYRATSSGGPWTKLTGSPISANSYEATELTNGTTYHFAVTSVDNAGNESAKSASATGLPTATRPGVSEHCGQLGGDQTWSQDGGVHRLTCDVVVPAGATLTISAKTIIKADANTRLYIQGSLVAVGAENAPVVFTTTLDDSVGVDLSGNSPEAPTPSSWGGIHVADSASATLERVEVRYADRLYVNGGSFQLVDSLASTRAGLDVTVGSADLRVSGSAVSAVNRGTAIAVSRGYTGTDVGDVVVSNNELVGGLYYYSANETSAATADLRNNQVSGAARPFQFWDKKLRPTSWTGSSFTDATYPAFYVAGELVEDWRISAEGPTYTVGITTSGSGGDGLSVPSGRSLKLDQGVVLKFHRAYNNYANLHIQGSLVAVGAENAPVVFTTTLDDSVGVDLSGNSPEAPTPSSWGGIHVADSASATLERVEVRYADRLYVNGGSFQLVDSLASTRAGLDVTVGSADLRVSGSAVSAVNRGTAIAVSRGYTGTDVGDVVVSNNELVGGLYYYSANETSAATADLRNNQVSGAARPFQFWDKKLRPTSWTGSSFTDATYPAFYVAANWLRTGESRRKGLRTPWALRPPGAGVTVFPCRLAGL</sequence>
<proteinExistence type="predicted"/>